<protein>
    <submittedName>
        <fullName evidence="2">GTPase</fullName>
    </submittedName>
</protein>
<dbReference type="InterPro" id="IPR003495">
    <property type="entry name" value="CobW/HypB/UreG_nucleotide-bd"/>
</dbReference>
<dbReference type="EMBL" id="LJUO01000007">
    <property type="protein sequence ID" value="KPK73544.1"/>
    <property type="molecule type" value="Genomic_DNA"/>
</dbReference>
<feature type="domain" description="CobW/HypB/UreG nucleotide-binding" evidence="1">
    <location>
        <begin position="234"/>
        <end position="294"/>
    </location>
</feature>
<dbReference type="Gene3D" id="3.40.50.300">
    <property type="entry name" value="P-loop containing nucleotide triphosphate hydrolases"/>
    <property type="match status" value="1"/>
</dbReference>
<proteinExistence type="predicted"/>
<dbReference type="PATRIC" id="fig|1703780.3.peg.362"/>
<dbReference type="InterPro" id="IPR053199">
    <property type="entry name" value="cDPG_synthetase-like"/>
</dbReference>
<evidence type="ECO:0000259" key="1">
    <source>
        <dbReference type="Pfam" id="PF02492"/>
    </source>
</evidence>
<name>A0A0S8GKJ7_UNCW3</name>
<dbReference type="AlphaFoldDB" id="A0A0S8GKJ7"/>
<evidence type="ECO:0000313" key="3">
    <source>
        <dbReference type="Proteomes" id="UP000051096"/>
    </source>
</evidence>
<accession>A0A0S8GKJ7</accession>
<dbReference type="PANTHER" id="PTHR42869:SF1">
    <property type="entry name" value="SLL0572 PROTEIN"/>
    <property type="match status" value="1"/>
</dbReference>
<reference evidence="2 3" key="1">
    <citation type="journal article" date="2015" name="Microbiome">
        <title>Genomic resolution of linkages in carbon, nitrogen, and sulfur cycling among widespread estuary sediment bacteria.</title>
        <authorList>
            <person name="Baker B.J."/>
            <person name="Lazar C.S."/>
            <person name="Teske A.P."/>
            <person name="Dick G.J."/>
        </authorList>
    </citation>
    <scope>NUCLEOTIDE SEQUENCE [LARGE SCALE GENOMIC DNA]</scope>
    <source>
        <strain evidence="2">SM23_60</strain>
    </source>
</reference>
<dbReference type="Proteomes" id="UP000051096">
    <property type="component" value="Unassembled WGS sequence"/>
</dbReference>
<comment type="caution">
    <text evidence="2">The sequence shown here is derived from an EMBL/GenBank/DDBJ whole genome shotgun (WGS) entry which is preliminary data.</text>
</comment>
<dbReference type="PANTHER" id="PTHR42869">
    <property type="entry name" value="SLL0572 PROTEIN"/>
    <property type="match status" value="1"/>
</dbReference>
<evidence type="ECO:0000313" key="2">
    <source>
        <dbReference type="EMBL" id="KPK73544.1"/>
    </source>
</evidence>
<dbReference type="SUPFAM" id="SSF52540">
    <property type="entry name" value="P-loop containing nucleoside triphosphate hydrolases"/>
    <property type="match status" value="1"/>
</dbReference>
<sequence length="440" mass="49720">MRRVIIMGAAGRDFHNFNIFFRTNPRFKVVCFTATQIPNITGRRYPTELAGKQYPRGIPIYPENKLTELIHKHHIDVVVFSYSDISHNYVMHKASEVIAASADFWLLGPHTSMLTSRKKIISVCASRTGAGKSQTSRYLCDILKANGIRFSAVRHPMPYGDLRKQIVQKFSTLRDLDKHKCTIEEREEYAPHIRRGNTVFAGVDYGRILRQAEKISDVIVWDGGNNDLPFYKPDLHIVVTDPFRVGDESTYHPGEANVRYADVVMINKVDTAPRKNIAELKKNIKQLNKNAVVIEATSPTSVDDPSLIKNKKVIVVEDGPTVTHGGMSFGAGVVTAKRYRARIIDPRPHVIGSIKKAYVKYPHLDKVVPALGYGAHQIKELEKSLNRAPVDAIVMATPVDLRKFMKLNKPVAQVVYELKEKSGSELEKLIEKFIVQRKRK</sequence>
<gene>
    <name evidence="2" type="ORF">AMJ87_01465</name>
</gene>
<dbReference type="Pfam" id="PF02492">
    <property type="entry name" value="cobW"/>
    <property type="match status" value="1"/>
</dbReference>
<dbReference type="InterPro" id="IPR027417">
    <property type="entry name" value="P-loop_NTPase"/>
</dbReference>
<organism evidence="2 3">
    <name type="scientific">candidate division WOR_3 bacterium SM23_60</name>
    <dbReference type="NCBI Taxonomy" id="1703780"/>
    <lineage>
        <taxon>Bacteria</taxon>
        <taxon>Bacteria division WOR-3</taxon>
    </lineage>
</organism>